<organism evidence="1 2">
    <name type="scientific">Hymenobacter mellowenesis</name>
    <dbReference type="NCBI Taxonomy" id="3063995"/>
    <lineage>
        <taxon>Bacteria</taxon>
        <taxon>Pseudomonadati</taxon>
        <taxon>Bacteroidota</taxon>
        <taxon>Cytophagia</taxon>
        <taxon>Cytophagales</taxon>
        <taxon>Hymenobacteraceae</taxon>
        <taxon>Hymenobacter</taxon>
    </lineage>
</organism>
<dbReference type="RefSeq" id="WP_305012276.1">
    <property type="nucleotide sequence ID" value="NZ_JAUQSX010000007.1"/>
</dbReference>
<evidence type="ECO:0000313" key="1">
    <source>
        <dbReference type="EMBL" id="MDO7847599.1"/>
    </source>
</evidence>
<accession>A0ABT9ACQ9</accession>
<comment type="caution">
    <text evidence="1">The sequence shown here is derived from an EMBL/GenBank/DDBJ whole genome shotgun (WGS) entry which is preliminary data.</text>
</comment>
<keyword evidence="2" id="KW-1185">Reference proteome</keyword>
<name>A0ABT9ACQ9_9BACT</name>
<evidence type="ECO:0000313" key="2">
    <source>
        <dbReference type="Proteomes" id="UP001167796"/>
    </source>
</evidence>
<gene>
    <name evidence="1" type="ORF">Q5H92_14620</name>
</gene>
<protein>
    <recommendedName>
        <fullName evidence="3">PD-(D/E)XK endonuclease-like domain-containing protein</fullName>
    </recommendedName>
</protein>
<dbReference type="EMBL" id="JAUQSX010000007">
    <property type="protein sequence ID" value="MDO7847599.1"/>
    <property type="molecule type" value="Genomic_DNA"/>
</dbReference>
<evidence type="ECO:0008006" key="3">
    <source>
        <dbReference type="Google" id="ProtNLM"/>
    </source>
</evidence>
<sequence>MTQQPTVTFREEDHSYTSQDGHRYLSVTTLIGKYHEHFNAKKVATAYARKMSKMVTDPNWSPEWIKPQYWIDKWEANTQRACTRGSAFHLKKELEVLAQTGQTTSNREGYNYSQDYSLLPTGLWLTELLVYDPYWGIAGQIDKVWLDEDWFDIRDLKTNAEMKLQSYCREIPTALSNMGIGDPIREYKMMFFPVNHLMDSNYWHYALQLSIYAYLVEKLTGKTCRTLTLEHHKPLSETEVDPIATEYEVPYLKNEVELLLQHHFQKPLPENPLDFLAKQAQDLNLGY</sequence>
<dbReference type="Proteomes" id="UP001167796">
    <property type="component" value="Unassembled WGS sequence"/>
</dbReference>
<proteinExistence type="predicted"/>
<reference evidence="1" key="1">
    <citation type="submission" date="2023-07" db="EMBL/GenBank/DDBJ databases">
        <authorList>
            <person name="Kim M.K."/>
        </authorList>
    </citation>
    <scope>NUCLEOTIDE SEQUENCE</scope>
    <source>
        <strain evidence="1">M29</strain>
    </source>
</reference>